<dbReference type="EMBL" id="CACRXK020004979">
    <property type="protein sequence ID" value="CAB4004708.1"/>
    <property type="molecule type" value="Genomic_DNA"/>
</dbReference>
<dbReference type="AlphaFoldDB" id="A0A7D9E8Z9"/>
<evidence type="ECO:0000313" key="1">
    <source>
        <dbReference type="EMBL" id="CAB4004708.1"/>
    </source>
</evidence>
<accession>A0A7D9E8Z9</accession>
<gene>
    <name evidence="1" type="ORF">PACLA_8A087017</name>
</gene>
<proteinExistence type="predicted"/>
<organism evidence="1 2">
    <name type="scientific">Paramuricea clavata</name>
    <name type="common">Red gorgonian</name>
    <name type="synonym">Violescent sea-whip</name>
    <dbReference type="NCBI Taxonomy" id="317549"/>
    <lineage>
        <taxon>Eukaryota</taxon>
        <taxon>Metazoa</taxon>
        <taxon>Cnidaria</taxon>
        <taxon>Anthozoa</taxon>
        <taxon>Octocorallia</taxon>
        <taxon>Malacalcyonacea</taxon>
        <taxon>Plexauridae</taxon>
        <taxon>Paramuricea</taxon>
    </lineage>
</organism>
<comment type="caution">
    <text evidence="1">The sequence shown here is derived from an EMBL/GenBank/DDBJ whole genome shotgun (WGS) entry which is preliminary data.</text>
</comment>
<keyword evidence="2" id="KW-1185">Reference proteome</keyword>
<sequence>MIHQSQNENEAKVEHLIGMLYSDVSERNVGKSLTLEILAEAQGIVGAGYPLHCSCGDQTISCVSIKMLMSALASTSLVCLVDDPNINATFSELFTPSAWWVSTRIIENGASSSTWQYLCGHKPSGK</sequence>
<protein>
    <submittedName>
        <fullName evidence="1">Uncharacterized protein</fullName>
    </submittedName>
</protein>
<evidence type="ECO:0000313" key="2">
    <source>
        <dbReference type="Proteomes" id="UP001152795"/>
    </source>
</evidence>
<dbReference type="Proteomes" id="UP001152795">
    <property type="component" value="Unassembled WGS sequence"/>
</dbReference>
<name>A0A7D9E8Z9_PARCT</name>
<reference evidence="1" key="1">
    <citation type="submission" date="2020-04" db="EMBL/GenBank/DDBJ databases">
        <authorList>
            <person name="Alioto T."/>
            <person name="Alioto T."/>
            <person name="Gomez Garrido J."/>
        </authorList>
    </citation>
    <scope>NUCLEOTIDE SEQUENCE</scope>
    <source>
        <strain evidence="1">A484AB</strain>
    </source>
</reference>